<dbReference type="AlphaFoldDB" id="A0A0E9PKA8"/>
<protein>
    <submittedName>
        <fullName evidence="1">Uncharacterized protein</fullName>
    </submittedName>
</protein>
<organism evidence="1">
    <name type="scientific">Anguilla anguilla</name>
    <name type="common">European freshwater eel</name>
    <name type="synonym">Muraena anguilla</name>
    <dbReference type="NCBI Taxonomy" id="7936"/>
    <lineage>
        <taxon>Eukaryota</taxon>
        <taxon>Metazoa</taxon>
        <taxon>Chordata</taxon>
        <taxon>Craniata</taxon>
        <taxon>Vertebrata</taxon>
        <taxon>Euteleostomi</taxon>
        <taxon>Actinopterygii</taxon>
        <taxon>Neopterygii</taxon>
        <taxon>Teleostei</taxon>
        <taxon>Anguilliformes</taxon>
        <taxon>Anguillidae</taxon>
        <taxon>Anguilla</taxon>
    </lineage>
</organism>
<evidence type="ECO:0000313" key="1">
    <source>
        <dbReference type="EMBL" id="JAH04939.1"/>
    </source>
</evidence>
<name>A0A0E9PKA8_ANGAN</name>
<reference evidence="1" key="1">
    <citation type="submission" date="2014-11" db="EMBL/GenBank/DDBJ databases">
        <authorList>
            <person name="Amaro Gonzalez C."/>
        </authorList>
    </citation>
    <scope>NUCLEOTIDE SEQUENCE</scope>
</reference>
<reference evidence="1" key="2">
    <citation type="journal article" date="2015" name="Fish Shellfish Immunol.">
        <title>Early steps in the European eel (Anguilla anguilla)-Vibrio vulnificus interaction in the gills: Role of the RtxA13 toxin.</title>
        <authorList>
            <person name="Callol A."/>
            <person name="Pajuelo D."/>
            <person name="Ebbesson L."/>
            <person name="Teles M."/>
            <person name="MacKenzie S."/>
            <person name="Amaro C."/>
        </authorList>
    </citation>
    <scope>NUCLEOTIDE SEQUENCE</scope>
</reference>
<accession>A0A0E9PKA8</accession>
<dbReference type="EMBL" id="GBXM01103638">
    <property type="protein sequence ID" value="JAH04939.1"/>
    <property type="molecule type" value="Transcribed_RNA"/>
</dbReference>
<proteinExistence type="predicted"/>
<sequence>MFAFAKSLKRQEMKLMSPKANLSQVSFHVYKHRSLTTALYMYGRLLKIQTFSQRA</sequence>